<accession>E4PS82</accession>
<organism evidence="3 4">
    <name type="scientific">Marinobacter adhaerens (strain DSM 23420 / HP15)</name>
    <dbReference type="NCBI Taxonomy" id="225937"/>
    <lineage>
        <taxon>Bacteria</taxon>
        <taxon>Pseudomonadati</taxon>
        <taxon>Pseudomonadota</taxon>
        <taxon>Gammaproteobacteria</taxon>
        <taxon>Pseudomonadales</taxon>
        <taxon>Marinobacteraceae</taxon>
        <taxon>Marinobacter</taxon>
    </lineage>
</organism>
<dbReference type="HOGENOM" id="CLU_563604_0_0_6"/>
<evidence type="ECO:0000256" key="2">
    <source>
        <dbReference type="SAM" id="SignalP"/>
    </source>
</evidence>
<evidence type="ECO:0000256" key="1">
    <source>
        <dbReference type="SAM" id="MobiDB-lite"/>
    </source>
</evidence>
<feature type="region of interest" description="Disordered" evidence="1">
    <location>
        <begin position="385"/>
        <end position="405"/>
    </location>
</feature>
<feature type="compositionally biased region" description="Pro residues" evidence="1">
    <location>
        <begin position="473"/>
        <end position="484"/>
    </location>
</feature>
<dbReference type="PATRIC" id="fig|225937.3.peg.4341"/>
<feature type="chain" id="PRO_5003185279" evidence="2">
    <location>
        <begin position="20"/>
        <end position="484"/>
    </location>
</feature>
<dbReference type="RefSeq" id="WP_014579406.1">
    <property type="nucleotide sequence ID" value="NC_017507.1"/>
</dbReference>
<reference evidence="3 4" key="1">
    <citation type="journal article" date="2010" name="Stand. Genomic Sci.">
        <title>Complete genome sequence of Marinobacter adhaerens type strain (HP15), a diatom-interacting marine microorganism.</title>
        <authorList>
            <person name="Gardes A."/>
            <person name="Kaeppel E."/>
            <person name="Shehzad A."/>
            <person name="Seebah S."/>
            <person name="Teeling H."/>
            <person name="Yarza P."/>
            <person name="Glockner F.O."/>
            <person name="Grossart H.P."/>
            <person name="Ullrich M.S."/>
        </authorList>
    </citation>
    <scope>NUCLEOTIDE SEQUENCE [LARGE SCALE GENOMIC DNA]</scope>
    <source>
        <strain evidence="4">DSM 23420 / HP15</strain>
        <plasmid evidence="4">Plasmid pHP-187</plasmid>
    </source>
</reference>
<evidence type="ECO:0000313" key="4">
    <source>
        <dbReference type="Proteomes" id="UP000007077"/>
    </source>
</evidence>
<feature type="region of interest" description="Disordered" evidence="1">
    <location>
        <begin position="447"/>
        <end position="484"/>
    </location>
</feature>
<dbReference type="EMBL" id="CP001980">
    <property type="protein sequence ID" value="ADQ00117.1"/>
    <property type="molecule type" value="Genomic_DNA"/>
</dbReference>
<proteinExistence type="predicted"/>
<dbReference type="KEGG" id="mad:HP15_p187g120"/>
<reference evidence="4" key="2">
    <citation type="submission" date="2010-02" db="EMBL/GenBank/DDBJ databases">
        <title>Complete genome sequence of Marinobacter adhaerens type strain (HP15).</title>
        <authorList>
            <person name="Gaerdes A.A.M."/>
            <person name="Kaeppel E."/>
            <person name="Shezad A."/>
            <person name="Seebah S."/>
            <person name="Teeling H."/>
            <person name="Yarza P."/>
            <person name="Gloeckner F.O."/>
            <person name="Ullrich M.S."/>
        </authorList>
    </citation>
    <scope>NUCLEOTIDE SEQUENCE [LARGE SCALE GENOMIC DNA]</scope>
    <source>
        <strain evidence="4">DSM 23420 / HP15</strain>
        <plasmid evidence="4">Plasmid pHP-187</plasmid>
    </source>
</reference>
<name>E4PS82_MARAH</name>
<dbReference type="AlphaFoldDB" id="E4PS82"/>
<dbReference type="PROSITE" id="PS51257">
    <property type="entry name" value="PROKAR_LIPOPROTEIN"/>
    <property type="match status" value="1"/>
</dbReference>
<sequence>MQKMILAASIALISGSLLVGCNGSSNNAPAPADDAGDNDGGVDIGGQFILDPGFIPGRSEYTGLTAVDGVVYASRVDTRPVVGVFRVESAVEPTFDSVILRAAEGSNEFEVVQELDGKRVGGLDAITVITGDEVDGVRPKDNLVVACYPAENTLDAAAAPEIVGLVAYRDDDLANTSVLEGEELTQPGPSSPAEFAQIVYRGFVPGQGVELQQALTDCNDLSVAVNDEVNFGETDFAVLVSGAGIDTTQSSSSNQNIQQRSQAYFEPGVVYSWDDDSVVVTIRNGDRDLVFSGPSTQNDGSDQFLVDSVELAVFDGLVPLVTVRDPNETDGKLGRTNVGSDGPIVDQDDNVFTGVDPDDMELSSLQQLPGTTRFIAVHDASEPNAKGLASFDGRDAQPTGDASPATTRFESLGQVGMDCLGALTFVSDSEGLCMSASTPGQFIFFDVPEFETPDPDGSAPQPDPNEPVIQPKPTDPNEPPAVAV</sequence>
<protein>
    <submittedName>
        <fullName evidence="3">Secreted protein</fullName>
    </submittedName>
</protein>
<dbReference type="Proteomes" id="UP000007077">
    <property type="component" value="Plasmid pHP-187"/>
</dbReference>
<keyword evidence="3" id="KW-0614">Plasmid</keyword>
<keyword evidence="2" id="KW-0732">Signal</keyword>
<gene>
    <name evidence="3" type="ordered locus">HP15_p187g120</name>
</gene>
<feature type="signal peptide" evidence="2">
    <location>
        <begin position="1"/>
        <end position="19"/>
    </location>
</feature>
<evidence type="ECO:0000313" key="3">
    <source>
        <dbReference type="EMBL" id="ADQ00117.1"/>
    </source>
</evidence>
<geneLocation type="plasmid" evidence="3 4">
    <name>pHP-187</name>
</geneLocation>